<dbReference type="Gene3D" id="3.60.10.10">
    <property type="entry name" value="Endonuclease/exonuclease/phosphatase"/>
    <property type="match status" value="1"/>
</dbReference>
<sequence length="124" mass="13976">MYTLKLLSWNIRGIGKVEKHRAIKKLVVSNDVEILFIQDSKLETVDVKLVKAIWNKAADNFLFSPARGLSGGMVTRWKIKCNFVNLYAPSDASDRKAVFLELANLMNATEGISIMSSLLKSWMI</sequence>
<dbReference type="SUPFAM" id="SSF56219">
    <property type="entry name" value="DNase I-like"/>
    <property type="match status" value="1"/>
</dbReference>
<organism evidence="1 2">
    <name type="scientific">Hibiscus sabdariffa</name>
    <name type="common">roselle</name>
    <dbReference type="NCBI Taxonomy" id="183260"/>
    <lineage>
        <taxon>Eukaryota</taxon>
        <taxon>Viridiplantae</taxon>
        <taxon>Streptophyta</taxon>
        <taxon>Embryophyta</taxon>
        <taxon>Tracheophyta</taxon>
        <taxon>Spermatophyta</taxon>
        <taxon>Magnoliopsida</taxon>
        <taxon>eudicotyledons</taxon>
        <taxon>Gunneridae</taxon>
        <taxon>Pentapetalae</taxon>
        <taxon>rosids</taxon>
        <taxon>malvids</taxon>
        <taxon>Malvales</taxon>
        <taxon>Malvaceae</taxon>
        <taxon>Malvoideae</taxon>
        <taxon>Hibiscus</taxon>
    </lineage>
</organism>
<dbReference type="Proteomes" id="UP001472677">
    <property type="component" value="Unassembled WGS sequence"/>
</dbReference>
<gene>
    <name evidence="1" type="ORF">V6N12_069199</name>
</gene>
<dbReference type="EMBL" id="JBBPBM010000006">
    <property type="protein sequence ID" value="KAK8578855.1"/>
    <property type="molecule type" value="Genomic_DNA"/>
</dbReference>
<dbReference type="InterPro" id="IPR036691">
    <property type="entry name" value="Endo/exonu/phosph_ase_sf"/>
</dbReference>
<accession>A0ABR2FD81</accession>
<proteinExistence type="predicted"/>
<reference evidence="1 2" key="1">
    <citation type="journal article" date="2024" name="G3 (Bethesda)">
        <title>Genome assembly of Hibiscus sabdariffa L. provides insights into metabolisms of medicinal natural products.</title>
        <authorList>
            <person name="Kim T."/>
        </authorList>
    </citation>
    <scope>NUCLEOTIDE SEQUENCE [LARGE SCALE GENOMIC DNA]</scope>
    <source>
        <strain evidence="1">TK-2024</strain>
        <tissue evidence="1">Old leaves</tissue>
    </source>
</reference>
<name>A0ABR2FD81_9ROSI</name>
<evidence type="ECO:0000313" key="2">
    <source>
        <dbReference type="Proteomes" id="UP001472677"/>
    </source>
</evidence>
<keyword evidence="2" id="KW-1185">Reference proteome</keyword>
<evidence type="ECO:0008006" key="3">
    <source>
        <dbReference type="Google" id="ProtNLM"/>
    </source>
</evidence>
<comment type="caution">
    <text evidence="1">The sequence shown here is derived from an EMBL/GenBank/DDBJ whole genome shotgun (WGS) entry which is preliminary data.</text>
</comment>
<evidence type="ECO:0000313" key="1">
    <source>
        <dbReference type="EMBL" id="KAK8578855.1"/>
    </source>
</evidence>
<protein>
    <recommendedName>
        <fullName evidence="3">Endonuclease/exonuclease/phosphatase domain-containing protein</fullName>
    </recommendedName>
</protein>